<dbReference type="InterPro" id="IPR000690">
    <property type="entry name" value="Matrin/U1-C_Znf_C2H2"/>
</dbReference>
<feature type="region of interest" description="Disordered" evidence="6">
    <location>
        <begin position="561"/>
        <end position="580"/>
    </location>
</feature>
<evidence type="ECO:0000256" key="2">
    <source>
        <dbReference type="ARBA" id="ARBA00022723"/>
    </source>
</evidence>
<organism evidence="8 9">
    <name type="scientific">Malassezia cuniculi</name>
    <dbReference type="NCBI Taxonomy" id="948313"/>
    <lineage>
        <taxon>Eukaryota</taxon>
        <taxon>Fungi</taxon>
        <taxon>Dikarya</taxon>
        <taxon>Basidiomycota</taxon>
        <taxon>Ustilaginomycotina</taxon>
        <taxon>Malasseziomycetes</taxon>
        <taxon>Malasseziales</taxon>
        <taxon>Malasseziaceae</taxon>
        <taxon>Malassezia</taxon>
    </lineage>
</organism>
<dbReference type="EMBL" id="CP119879">
    <property type="protein sequence ID" value="WFD35084.1"/>
    <property type="molecule type" value="Genomic_DNA"/>
</dbReference>
<dbReference type="InterPro" id="IPR004871">
    <property type="entry name" value="RSE1/DDB1/CPSF1_C"/>
</dbReference>
<feature type="region of interest" description="Disordered" evidence="6">
    <location>
        <begin position="175"/>
        <end position="194"/>
    </location>
</feature>
<dbReference type="Pfam" id="PF10433">
    <property type="entry name" value="Beta-prop_RSE1_1st"/>
    <property type="match status" value="1"/>
</dbReference>
<dbReference type="Gene3D" id="3.30.160.60">
    <property type="entry name" value="Classic Zinc Finger"/>
    <property type="match status" value="1"/>
</dbReference>
<dbReference type="GO" id="GO:0003676">
    <property type="term" value="F:nucleic acid binding"/>
    <property type="evidence" value="ECO:0007669"/>
    <property type="project" value="InterPro"/>
</dbReference>
<dbReference type="Proteomes" id="UP001219933">
    <property type="component" value="Chromosome 3"/>
</dbReference>
<protein>
    <submittedName>
        <fullName evidence="8">mRNA cleavage and polyadenylation factor subunit</fullName>
    </submittedName>
</protein>
<dbReference type="PANTHER" id="PTHR10644">
    <property type="entry name" value="DNA REPAIR/RNA PROCESSING CPSF FAMILY"/>
    <property type="match status" value="1"/>
</dbReference>
<evidence type="ECO:0000256" key="6">
    <source>
        <dbReference type="SAM" id="MobiDB-lite"/>
    </source>
</evidence>
<sequence>MADVWVSRRRWTCKYCNVTVNDDVPSRRHHENGVRHKQNVEQALKNLYRESQIRRTSSGAPTPKVARDSSAKGTFENYSTAESLGYSAADDRDWHDRFSKRVGEATVGEWQAVAPQHNAEQTATAGAVSSSRETDTARILTEREEARRFELVERELGADDNDDDIDDIPIITKHSSNAAETPPDAPAVKTEGPNDTECAIKREPDADTAVPTLPAGPSADIKTEAEEPHSALTSIQRIRTIASLYDRRDRVLISFRDAKLALMEWNDAYGDLTTVSIHTFERAPQLAAGVPHNMVPVLAADPASRCAALLLPQDAIAVLPLYQDMSEMSQGDENRGVSAALLNELPYAPSFVLSLAEDVDKSIKNVSDLAFLPGLQKPTLALLFRPQLTWTGNLSRERDTVRVCIVTLDVTVSRFPLTLTSEPLPYDSLYIRACPASIGGLLVVTPSAILHVDQTARVVGLAVSGWFGKTSGISIPQYGEELDLQDSQLIFTSGSEGLLFLADGRAFALSVATEGRSVTGISLSALSVPGSAPPTAFTTCIGDYIFCGAIVGDSRLYTMETGSAQPSAPAPAPAPAPIQPVAAEPMDDVDADLYGASAPAPTPAPAAPATTSSVAAPIDDDDLYGDSAPVPAPRAAASLHLADTLPTLAPISSVARGTIRDDRGMTERTIVTGGHQLVSLEPKLRFVEARDICPARDIWTAGGLLLTTSDDESLMHTQDGEFVAQLEGATIECGGDVFTRVTSTDAEQFAQDGKLVARFGARDTPIVGARCVGQYTALLYADEVHIFHGSSPGGTIRGAYVHVDIYADGAGALFGQPGTFLVLVDRAGSIHLFEISRGVLIWRSRSLRVLPSRLNGSDGTAEPDDQPGDDVTQIRMCTIGDMPSLVVMYASGHLAIFEARPAHDDDGPQVGIPFGFVRLESRVIHSAGRLALVVFGGQQAVVVPGTTSIVILRDAKGGLQLRSLDIQLEAAAALGPWRLAAVQHGGARLVSFEAVALDGPVPYIRWSTGREYSHVAVHSTTGCIVAASVQPIDFVLYGDDEAPVQDPALDPGSTKSVRGAIELFPRLGEEPNDGYELGPNETVLALHTPDLDCQDRPEGRRQFVVAGTVTSTGEDRTAKGHFYVFEISGAVPFPEDRESDTLRLRLLCREETRAPVTALSDLNGFLVAAVGQKLLVRSFEYQSWLVTIAFYDTAFYVTDIKRLKSVLLLTDIHRSTYFIAFQEEPAKLLLLGRDYNIGHRTAGAFLIDGRTATLVTAAPDGCLRLLDFNPSNPTSHGGQRLLVRTEYHSAGSVTASMILRHAYTPDGEPAASEVMLVKQNGAIDMLVPVPERTFNTLQLFQSMLVRSVRHTAGLNPRAFRAVANEHVSRPLAKGILDGQLLHMAENMSRPKFALLVQDLQLRSGGATDTSVLRDLSGLLPVWSWS</sequence>
<comment type="subcellular location">
    <subcellularLocation>
        <location evidence="1">Nucleus</location>
    </subcellularLocation>
</comment>
<dbReference type="InterPro" id="IPR015943">
    <property type="entry name" value="WD40/YVTN_repeat-like_dom_sf"/>
</dbReference>
<keyword evidence="5" id="KW-0539">Nucleus</keyword>
<dbReference type="Gene3D" id="2.130.10.10">
    <property type="entry name" value="YVTN repeat-like/Quinoprotein amine dehydrogenase"/>
    <property type="match status" value="2"/>
</dbReference>
<reference evidence="8" key="1">
    <citation type="submission" date="2023-03" db="EMBL/GenBank/DDBJ databases">
        <title>Mating type loci evolution in Malassezia.</title>
        <authorList>
            <person name="Coelho M.A."/>
        </authorList>
    </citation>
    <scope>NUCLEOTIDE SEQUENCE</scope>
    <source>
        <strain evidence="8">CBS 11721</strain>
    </source>
</reference>
<feature type="region of interest" description="Disordered" evidence="6">
    <location>
        <begin position="50"/>
        <end position="73"/>
    </location>
</feature>
<keyword evidence="4" id="KW-0862">Zinc</keyword>
<dbReference type="InterPro" id="IPR003604">
    <property type="entry name" value="Matrin/U1-like-C_Znf_C2H2"/>
</dbReference>
<gene>
    <name evidence="8" type="primary">CFT1</name>
    <name evidence="8" type="ORF">MCUN1_001933</name>
</gene>
<dbReference type="InterPro" id="IPR036236">
    <property type="entry name" value="Znf_C2H2_sf"/>
</dbReference>
<dbReference type="GO" id="GO:0005634">
    <property type="term" value="C:nucleus"/>
    <property type="evidence" value="ECO:0007669"/>
    <property type="project" value="UniProtKB-SubCell"/>
</dbReference>
<dbReference type="Pfam" id="PF06220">
    <property type="entry name" value="zf-U1"/>
    <property type="match status" value="1"/>
</dbReference>
<dbReference type="InterPro" id="IPR018846">
    <property type="entry name" value="Beta-prop_RSE1/DDB1/CPSF1_1st"/>
</dbReference>
<evidence type="ECO:0000313" key="8">
    <source>
        <dbReference type="EMBL" id="WFD35084.1"/>
    </source>
</evidence>
<dbReference type="SUPFAM" id="SSF57667">
    <property type="entry name" value="beta-beta-alpha zinc fingers"/>
    <property type="match status" value="1"/>
</dbReference>
<keyword evidence="3" id="KW-0863">Zinc-finger</keyword>
<accession>A0AAF0J6Y3</accession>
<dbReference type="InterPro" id="IPR050358">
    <property type="entry name" value="RSE1/DDB1/CFT1"/>
</dbReference>
<feature type="compositionally biased region" description="Low complexity" evidence="6">
    <location>
        <begin position="607"/>
        <end position="617"/>
    </location>
</feature>
<evidence type="ECO:0000256" key="4">
    <source>
        <dbReference type="ARBA" id="ARBA00022833"/>
    </source>
</evidence>
<evidence type="ECO:0000256" key="3">
    <source>
        <dbReference type="ARBA" id="ARBA00022771"/>
    </source>
</evidence>
<evidence type="ECO:0000256" key="5">
    <source>
        <dbReference type="ARBA" id="ARBA00023242"/>
    </source>
</evidence>
<name>A0AAF0J6Y3_9BASI</name>
<dbReference type="PROSITE" id="PS50171">
    <property type="entry name" value="ZF_MATRIN"/>
    <property type="match status" value="1"/>
</dbReference>
<proteinExistence type="predicted"/>
<feature type="domain" description="Matrin-type" evidence="7">
    <location>
        <begin position="11"/>
        <end position="42"/>
    </location>
</feature>
<feature type="compositionally biased region" description="Pro residues" evidence="6">
    <location>
        <begin position="568"/>
        <end position="578"/>
    </location>
</feature>
<keyword evidence="2" id="KW-0479">Metal-binding</keyword>
<dbReference type="InterPro" id="IPR013085">
    <property type="entry name" value="U1-CZ_Znf_C2H2"/>
</dbReference>
<keyword evidence="9" id="KW-1185">Reference proteome</keyword>
<dbReference type="Pfam" id="PF03178">
    <property type="entry name" value="CPSF_A"/>
    <property type="match status" value="1"/>
</dbReference>
<feature type="region of interest" description="Disordered" evidence="6">
    <location>
        <begin position="591"/>
        <end position="628"/>
    </location>
</feature>
<dbReference type="GO" id="GO:0008270">
    <property type="term" value="F:zinc ion binding"/>
    <property type="evidence" value="ECO:0007669"/>
    <property type="project" value="UniProtKB-KW"/>
</dbReference>
<evidence type="ECO:0000256" key="1">
    <source>
        <dbReference type="ARBA" id="ARBA00004123"/>
    </source>
</evidence>
<evidence type="ECO:0000313" key="9">
    <source>
        <dbReference type="Proteomes" id="UP001219933"/>
    </source>
</evidence>
<dbReference type="SMART" id="SM00451">
    <property type="entry name" value="ZnF_U1"/>
    <property type="match status" value="1"/>
</dbReference>
<evidence type="ECO:0000259" key="7">
    <source>
        <dbReference type="PROSITE" id="PS50171"/>
    </source>
</evidence>